<dbReference type="Proteomes" id="UP000887569">
    <property type="component" value="Unplaced"/>
</dbReference>
<evidence type="ECO:0000313" key="1">
    <source>
        <dbReference type="Proteomes" id="UP000887569"/>
    </source>
</evidence>
<dbReference type="WBParaSite" id="PgR122_g022_t05">
    <property type="protein sequence ID" value="PgR122_g022_t05"/>
    <property type="gene ID" value="PgR122_g022"/>
</dbReference>
<protein>
    <submittedName>
        <fullName evidence="2">Ubiquitin-activating enzyme E1 C-terminal domain-containing protein</fullName>
    </submittedName>
</protein>
<evidence type="ECO:0000313" key="2">
    <source>
        <dbReference type="WBParaSite" id="PgR122_g022_t05"/>
    </source>
</evidence>
<reference evidence="2" key="1">
    <citation type="submission" date="2022-11" db="UniProtKB">
        <authorList>
            <consortium name="WormBaseParasite"/>
        </authorList>
    </citation>
    <scope>IDENTIFICATION</scope>
</reference>
<sequence>NKGQIISSNFDPISLQKSDLIIDDDVRLYRFISGFLFQLVLVRCSLLFH</sequence>
<accession>A0A915CCT0</accession>
<keyword evidence="1" id="KW-1185">Reference proteome</keyword>
<name>A0A915CCT0_PARUN</name>
<dbReference type="AlphaFoldDB" id="A0A915CCT0"/>
<proteinExistence type="predicted"/>
<organism evidence="1 2">
    <name type="scientific">Parascaris univalens</name>
    <name type="common">Nematode worm</name>
    <dbReference type="NCBI Taxonomy" id="6257"/>
    <lineage>
        <taxon>Eukaryota</taxon>
        <taxon>Metazoa</taxon>
        <taxon>Ecdysozoa</taxon>
        <taxon>Nematoda</taxon>
        <taxon>Chromadorea</taxon>
        <taxon>Rhabditida</taxon>
        <taxon>Spirurina</taxon>
        <taxon>Ascaridomorpha</taxon>
        <taxon>Ascaridoidea</taxon>
        <taxon>Ascarididae</taxon>
        <taxon>Parascaris</taxon>
    </lineage>
</organism>